<dbReference type="PANTHER" id="PTHR30486:SF6">
    <property type="entry name" value="TYPE IV PILUS RETRACTATION ATPASE PILT"/>
    <property type="match status" value="1"/>
</dbReference>
<dbReference type="NCBIfam" id="TIGR01420">
    <property type="entry name" value="pilT_fam"/>
    <property type="match status" value="1"/>
</dbReference>
<sequence>MPQIDVLFKALREKKGSDLHLSPQNPPMMRAAGDLVPVTPEKLTHEGNQKLLYEIMSDLHKEKFETTHDIDFAYEVPELQARFRANIFLGRLGMSAVFRMIPTQILTVEQLGLPATVLKFAQFKKGLVLVTGATGSGKSTTLAAIIDYINRTKKEHILTVEDPIEFVHTSQGCLINQREVGRDTKSFAAALKAALREDPDIILVGEMRDLETIELAITAAETGHLVFGTLHTSSAAKTVDRIINVFPTNQQEQIRAMLAESLKGVVAQNLLKTVDGKRCAALEILLVNTATSNLIREAKTFQIPSVIQTGKAEGMQLMDQALQALVASKKVSIEEAHKFATNKALFPLSGQGAAPQGAAPRG</sequence>
<dbReference type="AlphaFoldDB" id="A0A7X6IBR5"/>
<dbReference type="SUPFAM" id="SSF52540">
    <property type="entry name" value="P-loop containing nucleoside triphosphate hydrolases"/>
    <property type="match status" value="1"/>
</dbReference>
<dbReference type="InterPro" id="IPR027417">
    <property type="entry name" value="P-loop_NTPase"/>
</dbReference>
<keyword evidence="4" id="KW-1185">Reference proteome</keyword>
<dbReference type="Proteomes" id="UP000534783">
    <property type="component" value="Unassembled WGS sequence"/>
</dbReference>
<protein>
    <submittedName>
        <fullName evidence="3">Type IV pilus twitching motility protein PilT</fullName>
    </submittedName>
</protein>
<dbReference type="Gene3D" id="3.30.450.90">
    <property type="match status" value="1"/>
</dbReference>
<dbReference type="PANTHER" id="PTHR30486">
    <property type="entry name" value="TWITCHING MOTILITY PROTEIN PILT"/>
    <property type="match status" value="1"/>
</dbReference>
<dbReference type="SMART" id="SM00382">
    <property type="entry name" value="AAA"/>
    <property type="match status" value="1"/>
</dbReference>
<dbReference type="CDD" id="cd01131">
    <property type="entry name" value="PilT"/>
    <property type="match status" value="1"/>
</dbReference>
<name>A0A7X6IBR5_9BACT</name>
<dbReference type="Pfam" id="PF00437">
    <property type="entry name" value="T2SSE"/>
    <property type="match status" value="1"/>
</dbReference>
<feature type="domain" description="Bacterial type II secretion system protein E" evidence="2">
    <location>
        <begin position="195"/>
        <end position="209"/>
    </location>
</feature>
<dbReference type="GO" id="GO:0016887">
    <property type="term" value="F:ATP hydrolysis activity"/>
    <property type="evidence" value="ECO:0007669"/>
    <property type="project" value="InterPro"/>
</dbReference>
<evidence type="ECO:0000313" key="4">
    <source>
        <dbReference type="Proteomes" id="UP000534783"/>
    </source>
</evidence>
<evidence type="ECO:0000259" key="2">
    <source>
        <dbReference type="PROSITE" id="PS00662"/>
    </source>
</evidence>
<dbReference type="RefSeq" id="WP_168060984.1">
    <property type="nucleotide sequence ID" value="NZ_VTOW01000002.1"/>
</dbReference>
<evidence type="ECO:0000313" key="3">
    <source>
        <dbReference type="EMBL" id="NKE71918.1"/>
    </source>
</evidence>
<organism evidence="3 4">
    <name type="scientific">Candidatus Manganitrophus noduliformans</name>
    <dbReference type="NCBI Taxonomy" id="2606439"/>
    <lineage>
        <taxon>Bacteria</taxon>
        <taxon>Pseudomonadati</taxon>
        <taxon>Nitrospirota</taxon>
        <taxon>Nitrospiria</taxon>
        <taxon>Candidatus Troglogloeales</taxon>
        <taxon>Candidatus Manganitrophaceae</taxon>
        <taxon>Candidatus Manganitrophus</taxon>
    </lineage>
</organism>
<comment type="caution">
    <text evidence="3">The sequence shown here is derived from an EMBL/GenBank/DDBJ whole genome shotgun (WGS) entry which is preliminary data.</text>
</comment>
<dbReference type="PROSITE" id="PS00662">
    <property type="entry name" value="T2SP_E"/>
    <property type="match status" value="1"/>
</dbReference>
<reference evidence="3 4" key="1">
    <citation type="journal article" date="2020" name="Nature">
        <title>Bacterial chemolithoautotrophy via manganese oxidation.</title>
        <authorList>
            <person name="Yu H."/>
            <person name="Leadbetter J.R."/>
        </authorList>
    </citation>
    <scope>NUCLEOTIDE SEQUENCE [LARGE SCALE GENOMIC DNA]</scope>
    <source>
        <strain evidence="3 4">Mn-1</strain>
    </source>
</reference>
<dbReference type="EMBL" id="VTOW01000002">
    <property type="protein sequence ID" value="NKE71918.1"/>
    <property type="molecule type" value="Genomic_DNA"/>
</dbReference>
<comment type="similarity">
    <text evidence="1">Belongs to the GSP E family.</text>
</comment>
<dbReference type="GO" id="GO:0005524">
    <property type="term" value="F:ATP binding"/>
    <property type="evidence" value="ECO:0007669"/>
    <property type="project" value="InterPro"/>
</dbReference>
<dbReference type="InterPro" id="IPR003593">
    <property type="entry name" value="AAA+_ATPase"/>
</dbReference>
<dbReference type="InterPro" id="IPR006321">
    <property type="entry name" value="PilT/PilU"/>
</dbReference>
<proteinExistence type="inferred from homology"/>
<dbReference type="Gene3D" id="3.40.50.300">
    <property type="entry name" value="P-loop containing nucleotide triphosphate hydrolases"/>
    <property type="match status" value="1"/>
</dbReference>
<dbReference type="InterPro" id="IPR050921">
    <property type="entry name" value="T4SS_GSP_E_ATPase"/>
</dbReference>
<gene>
    <name evidence="3" type="ORF">MNODULE_14310</name>
</gene>
<accession>A0A7X6IBR5</accession>
<evidence type="ECO:0000256" key="1">
    <source>
        <dbReference type="ARBA" id="ARBA00006611"/>
    </source>
</evidence>
<dbReference type="InterPro" id="IPR001482">
    <property type="entry name" value="T2SS/T4SS_dom"/>
</dbReference>